<proteinExistence type="predicted"/>
<dbReference type="VEuPathDB" id="VectorBase:MDOMA2_017670"/>
<evidence type="ECO:0000313" key="4">
    <source>
        <dbReference type="RefSeq" id="XP_005186480.2"/>
    </source>
</evidence>
<dbReference type="eggNOG" id="ENOG502T9ZU">
    <property type="taxonomic scope" value="Eukaryota"/>
</dbReference>
<protein>
    <submittedName>
        <fullName evidence="4">Uncharacterized protein LOC101893213</fullName>
    </submittedName>
</protein>
<feature type="domain" description="DUF243" evidence="2">
    <location>
        <begin position="45"/>
        <end position="144"/>
    </location>
</feature>
<reference evidence="4" key="1">
    <citation type="submission" date="2025-08" db="UniProtKB">
        <authorList>
            <consortium name="RefSeq"/>
        </authorList>
    </citation>
    <scope>IDENTIFICATION</scope>
    <source>
        <strain evidence="4">Aabys</strain>
        <tissue evidence="4">Whole body</tissue>
    </source>
</reference>
<dbReference type="Proteomes" id="UP001652621">
    <property type="component" value="Unplaced"/>
</dbReference>
<evidence type="ECO:0000259" key="2">
    <source>
        <dbReference type="SMART" id="SM00690"/>
    </source>
</evidence>
<dbReference type="RefSeq" id="XP_005186480.2">
    <property type="nucleotide sequence ID" value="XM_005186423.3"/>
</dbReference>
<evidence type="ECO:0000256" key="1">
    <source>
        <dbReference type="SAM" id="SignalP"/>
    </source>
</evidence>
<feature type="chain" id="PRO_5045389214" evidence="1">
    <location>
        <begin position="16"/>
        <end position="196"/>
    </location>
</feature>
<gene>
    <name evidence="4" type="primary">LOC101893213</name>
</gene>
<dbReference type="GeneID" id="101893213"/>
<dbReference type="Pfam" id="PF03103">
    <property type="entry name" value="DUF243"/>
    <property type="match status" value="1"/>
</dbReference>
<organism evidence="3 4">
    <name type="scientific">Musca domestica</name>
    <name type="common">House fly</name>
    <dbReference type="NCBI Taxonomy" id="7370"/>
    <lineage>
        <taxon>Eukaryota</taxon>
        <taxon>Metazoa</taxon>
        <taxon>Ecdysozoa</taxon>
        <taxon>Arthropoda</taxon>
        <taxon>Hexapoda</taxon>
        <taxon>Insecta</taxon>
        <taxon>Pterygota</taxon>
        <taxon>Neoptera</taxon>
        <taxon>Endopterygota</taxon>
        <taxon>Diptera</taxon>
        <taxon>Brachycera</taxon>
        <taxon>Muscomorpha</taxon>
        <taxon>Muscoidea</taxon>
        <taxon>Muscidae</taxon>
        <taxon>Musca</taxon>
    </lineage>
</organism>
<feature type="signal peptide" evidence="1">
    <location>
        <begin position="1"/>
        <end position="15"/>
    </location>
</feature>
<dbReference type="OrthoDB" id="6376010at2759"/>
<dbReference type="InterPro" id="IPR004145">
    <property type="entry name" value="DUF243"/>
</dbReference>
<accession>A0A9J7CY17</accession>
<dbReference type="VEuPathDB" id="VectorBase:MDOA015090"/>
<sequence length="196" mass="21880">MRSLILLSLAAICLAAPEGYHYPKVQDEATNGIQSNGKSQWQPEPIVNKRFFTYSAPEDDEPEVIYRDIVVGAPRKNYNVVFIKAPAVKQQKAKIRILPATNEDKTYIYVLAKKAEAPILETFVEEPVTTTAKPEVFFIKYRTNNEAEHVQHHIQSKYDNLGGTTDVSDEGVSPVTSVIGSLDGAPKNTYLPPIKY</sequence>
<keyword evidence="1" id="KW-0732">Signal</keyword>
<dbReference type="PANTHER" id="PTHR31927">
    <property type="entry name" value="FI07246P-RELATED-RELATED"/>
    <property type="match status" value="1"/>
</dbReference>
<name>A0A9J7CY17_MUSDO</name>
<dbReference type="PANTHER" id="PTHR31927:SF2">
    <property type="entry name" value="FI07246P-RELATED"/>
    <property type="match status" value="1"/>
</dbReference>
<dbReference type="SMART" id="SM00690">
    <property type="entry name" value="DM5"/>
    <property type="match status" value="1"/>
</dbReference>
<evidence type="ECO:0000313" key="3">
    <source>
        <dbReference type="Proteomes" id="UP001652621"/>
    </source>
</evidence>
<keyword evidence="3" id="KW-1185">Reference proteome</keyword>